<dbReference type="Proteomes" id="UP001248581">
    <property type="component" value="Chromosome"/>
</dbReference>
<dbReference type="EMBL" id="CP134146">
    <property type="protein sequence ID" value="WNC68001.1"/>
    <property type="molecule type" value="Genomic_DNA"/>
</dbReference>
<keyword evidence="1" id="KW-0732">Signal</keyword>
<sequence>MFRILLSILILCSAQTFAGKIETNVIKLTPDSAANLDFFVTIDRFDTRKNISSFIDIAFPIEIENVGIFVSATLIQGKVENPFFKTNLSSCPSSYSDEIDIVSFETTEKEVSEFKIYIKYKNELTGLRTFFFIEELNNFSEYDTDAIIRKIQSSANPKKPRNRVCSY</sequence>
<proteinExistence type="predicted"/>
<accession>A0ABY9THU9</accession>
<gene>
    <name evidence="2" type="ORF">RI845_15935</name>
</gene>
<evidence type="ECO:0000313" key="3">
    <source>
        <dbReference type="Proteomes" id="UP001248581"/>
    </source>
</evidence>
<feature type="chain" id="PRO_5046448651" description="DUF4426 domain-containing protein" evidence="1">
    <location>
        <begin position="19"/>
        <end position="167"/>
    </location>
</feature>
<evidence type="ECO:0000256" key="1">
    <source>
        <dbReference type="SAM" id="SignalP"/>
    </source>
</evidence>
<reference evidence="3" key="1">
    <citation type="submission" date="2023-09" db="EMBL/GenBank/DDBJ databases">
        <authorList>
            <person name="Li S."/>
            <person name="Li X."/>
            <person name="Zhang C."/>
            <person name="Zhao Z."/>
        </authorList>
    </citation>
    <scope>NUCLEOTIDE SEQUENCE [LARGE SCALE GENOMIC DNA]</scope>
    <source>
        <strain evidence="3">SQ345</strain>
    </source>
</reference>
<name>A0ABY9THU9_9GAMM</name>
<evidence type="ECO:0000313" key="2">
    <source>
        <dbReference type="EMBL" id="WNC68001.1"/>
    </source>
</evidence>
<keyword evidence="3" id="KW-1185">Reference proteome</keyword>
<evidence type="ECO:0008006" key="4">
    <source>
        <dbReference type="Google" id="ProtNLM"/>
    </source>
</evidence>
<protein>
    <recommendedName>
        <fullName evidence="4">DUF4426 domain-containing protein</fullName>
    </recommendedName>
</protein>
<organism evidence="2 3">
    <name type="scientific">Thalassotalea nanhaiensis</name>
    <dbReference type="NCBI Taxonomy" id="3065648"/>
    <lineage>
        <taxon>Bacteria</taxon>
        <taxon>Pseudomonadati</taxon>
        <taxon>Pseudomonadota</taxon>
        <taxon>Gammaproteobacteria</taxon>
        <taxon>Alteromonadales</taxon>
        <taxon>Colwelliaceae</taxon>
        <taxon>Thalassotalea</taxon>
    </lineage>
</organism>
<dbReference type="RefSeq" id="WP_348387159.1">
    <property type="nucleotide sequence ID" value="NZ_CP134146.1"/>
</dbReference>
<feature type="signal peptide" evidence="1">
    <location>
        <begin position="1"/>
        <end position="18"/>
    </location>
</feature>